<evidence type="ECO:0000256" key="3">
    <source>
        <dbReference type="ARBA" id="ARBA00022741"/>
    </source>
</evidence>
<dbReference type="InterPro" id="IPR039421">
    <property type="entry name" value="Type_1_exporter"/>
</dbReference>
<dbReference type="InterPro" id="IPR011527">
    <property type="entry name" value="ABC1_TM_dom"/>
</dbReference>
<dbReference type="SUPFAM" id="SSF90123">
    <property type="entry name" value="ABC transporter transmembrane region"/>
    <property type="match status" value="1"/>
</dbReference>
<dbReference type="SMART" id="SM00382">
    <property type="entry name" value="AAA"/>
    <property type="match status" value="1"/>
</dbReference>
<dbReference type="InterPro" id="IPR010128">
    <property type="entry name" value="ATPase_T1SS_PrtD-like"/>
</dbReference>
<comment type="caution">
    <text evidence="10">The sequence shown here is derived from an EMBL/GenBank/DDBJ whole genome shotgun (WGS) entry which is preliminary data.</text>
</comment>
<dbReference type="PROSITE" id="PS50893">
    <property type="entry name" value="ABC_TRANSPORTER_2"/>
    <property type="match status" value="1"/>
</dbReference>
<dbReference type="InterPro" id="IPR003439">
    <property type="entry name" value="ABC_transporter-like_ATP-bd"/>
</dbReference>
<dbReference type="InterPro" id="IPR003593">
    <property type="entry name" value="AAA+_ATPase"/>
</dbReference>
<dbReference type="GO" id="GO:0016020">
    <property type="term" value="C:membrane"/>
    <property type="evidence" value="ECO:0007669"/>
    <property type="project" value="UniProtKB-SubCell"/>
</dbReference>
<evidence type="ECO:0000256" key="4">
    <source>
        <dbReference type="ARBA" id="ARBA00022840"/>
    </source>
</evidence>
<dbReference type="Gene3D" id="3.40.50.300">
    <property type="entry name" value="P-loop containing nucleotide triphosphate hydrolases"/>
    <property type="match status" value="1"/>
</dbReference>
<dbReference type="PANTHER" id="PTHR43394">
    <property type="entry name" value="ATP-DEPENDENT PERMEASE MDL1, MITOCHONDRIAL"/>
    <property type="match status" value="1"/>
</dbReference>
<dbReference type="Pfam" id="PF00664">
    <property type="entry name" value="ABC_membrane"/>
    <property type="match status" value="1"/>
</dbReference>
<dbReference type="PROSITE" id="PS50929">
    <property type="entry name" value="ABC_TM1F"/>
    <property type="match status" value="1"/>
</dbReference>
<proteinExistence type="predicted"/>
<feature type="domain" description="ABC transporter" evidence="8">
    <location>
        <begin position="336"/>
        <end position="572"/>
    </location>
</feature>
<gene>
    <name evidence="10" type="ORF">LCGC14_0427910</name>
</gene>
<dbReference type="InterPro" id="IPR036640">
    <property type="entry name" value="ABC1_TM_sf"/>
</dbReference>
<feature type="domain" description="ABC transmembrane type-1" evidence="9">
    <location>
        <begin position="27"/>
        <end position="305"/>
    </location>
</feature>
<evidence type="ECO:0000259" key="9">
    <source>
        <dbReference type="PROSITE" id="PS50929"/>
    </source>
</evidence>
<dbReference type="Pfam" id="PF00005">
    <property type="entry name" value="ABC_tran"/>
    <property type="match status" value="1"/>
</dbReference>
<keyword evidence="4" id="KW-0067">ATP-binding</keyword>
<dbReference type="GO" id="GO:0015421">
    <property type="term" value="F:ABC-type oligopeptide transporter activity"/>
    <property type="evidence" value="ECO:0007669"/>
    <property type="project" value="TreeGrafter"/>
</dbReference>
<organism evidence="10">
    <name type="scientific">marine sediment metagenome</name>
    <dbReference type="NCBI Taxonomy" id="412755"/>
    <lineage>
        <taxon>unclassified sequences</taxon>
        <taxon>metagenomes</taxon>
        <taxon>ecological metagenomes</taxon>
    </lineage>
</organism>
<dbReference type="SUPFAM" id="SSF52540">
    <property type="entry name" value="P-loop containing nucleoside triphosphate hydrolases"/>
    <property type="match status" value="1"/>
</dbReference>
<dbReference type="GO" id="GO:0005524">
    <property type="term" value="F:ATP binding"/>
    <property type="evidence" value="ECO:0007669"/>
    <property type="project" value="UniProtKB-KW"/>
</dbReference>
<dbReference type="PROSITE" id="PS00211">
    <property type="entry name" value="ABC_TRANSPORTER_1"/>
    <property type="match status" value="1"/>
</dbReference>
<dbReference type="Gene3D" id="1.20.1560.10">
    <property type="entry name" value="ABC transporter type 1, transmembrane domain"/>
    <property type="match status" value="1"/>
</dbReference>
<accession>A0A0F9VAY2</accession>
<comment type="subcellular location">
    <subcellularLocation>
        <location evidence="1">Membrane</location>
        <topology evidence="1">Multi-pass membrane protein</topology>
    </subcellularLocation>
</comment>
<dbReference type="InterPro" id="IPR027417">
    <property type="entry name" value="P-loop_NTPase"/>
</dbReference>
<evidence type="ECO:0008006" key="11">
    <source>
        <dbReference type="Google" id="ProtNLM"/>
    </source>
</evidence>
<reference evidence="10" key="1">
    <citation type="journal article" date="2015" name="Nature">
        <title>Complex archaea that bridge the gap between prokaryotes and eukaryotes.</title>
        <authorList>
            <person name="Spang A."/>
            <person name="Saw J.H."/>
            <person name="Jorgensen S.L."/>
            <person name="Zaremba-Niedzwiedzka K."/>
            <person name="Martijn J."/>
            <person name="Lind A.E."/>
            <person name="van Eijk R."/>
            <person name="Schleper C."/>
            <person name="Guy L."/>
            <person name="Ettema T.J."/>
        </authorList>
    </citation>
    <scope>NUCLEOTIDE SEQUENCE</scope>
</reference>
<dbReference type="InterPro" id="IPR017871">
    <property type="entry name" value="ABC_transporter-like_CS"/>
</dbReference>
<feature type="transmembrane region" description="Helical" evidence="7">
    <location>
        <begin position="21"/>
        <end position="48"/>
    </location>
</feature>
<keyword evidence="3" id="KW-0547">Nucleotide-binding</keyword>
<keyword evidence="5 7" id="KW-1133">Transmembrane helix</keyword>
<evidence type="ECO:0000256" key="2">
    <source>
        <dbReference type="ARBA" id="ARBA00022692"/>
    </source>
</evidence>
<name>A0A0F9VAY2_9ZZZZ</name>
<evidence type="ECO:0000313" key="10">
    <source>
        <dbReference type="EMBL" id="KKN70721.1"/>
    </source>
</evidence>
<dbReference type="AlphaFoldDB" id="A0A0F9VAY2"/>
<dbReference type="GO" id="GO:0030256">
    <property type="term" value="C:type I protein secretion system complex"/>
    <property type="evidence" value="ECO:0007669"/>
    <property type="project" value="InterPro"/>
</dbReference>
<dbReference type="PANTHER" id="PTHR43394:SF1">
    <property type="entry name" value="ATP-BINDING CASSETTE SUB-FAMILY B MEMBER 10, MITOCHONDRIAL"/>
    <property type="match status" value="1"/>
</dbReference>
<protein>
    <recommendedName>
        <fullName evidence="11">Type I secretion system permease/ATPase</fullName>
    </recommendedName>
</protein>
<dbReference type="NCBIfam" id="TIGR01842">
    <property type="entry name" value="type_I_sec_PrtD"/>
    <property type="match status" value="1"/>
</dbReference>
<keyword evidence="2 7" id="KW-0812">Transmembrane</keyword>
<evidence type="ECO:0000256" key="6">
    <source>
        <dbReference type="ARBA" id="ARBA00023136"/>
    </source>
</evidence>
<evidence type="ECO:0000256" key="5">
    <source>
        <dbReference type="ARBA" id="ARBA00022989"/>
    </source>
</evidence>
<sequence length="589" mass="62248">MSSQRRRPGSKVPDMSARIGNYRGLAVFLLGLSGIINLLALTGAFYMLQIYDRALTSGSVPTLVALSVLAIGLYLFQGMFDVLRSQILVRFGARMDAKLAPLTHQVVIEMPRYGYSTSEALERGRDVDTVRGFVASQAPIALFDLPWMPLFLGFVYLLHPMLGLLTMAGAVVLIALTVTTEILTRGNSTEMHRAAIVRSNLADSHARNADILRAMGFSGRAVARFEEANAKHLDLQTKTSDVSGSFSGLSKVLRMMLQSALLGLGAYLTINGELTAGGIIACSVAAARALAPVDMAIGNWKGMAAARRSFRRIKETLAAMDDESRMLDLPAPASSLKLENMTVVAPSSGAVLLSEVGFELKAGQALGLIGPSGGGKTSLAKGIVGIWPLLRGSVRLDEADLDQWHADALGAHIGYLPQDVSLLDGTIADNISRFDPACDARQIVAAARAAGVHEMIVRLDRGYQTELGPHGTALSAGQRQRIGLARALYGDPFLVVLDEPNSNLDAEGETALTEALKSVKARNGIAIVIAHRPSALAAVDLVGVVQNGKLVGFGPKEEILREPVRAVKFPAVAGGKTGAATAAAAASKL</sequence>
<feature type="transmembrane region" description="Helical" evidence="7">
    <location>
        <begin position="54"/>
        <end position="76"/>
    </location>
</feature>
<dbReference type="GO" id="GO:0030253">
    <property type="term" value="P:protein secretion by the type I secretion system"/>
    <property type="evidence" value="ECO:0007669"/>
    <property type="project" value="InterPro"/>
</dbReference>
<evidence type="ECO:0000256" key="1">
    <source>
        <dbReference type="ARBA" id="ARBA00004141"/>
    </source>
</evidence>
<feature type="transmembrane region" description="Helical" evidence="7">
    <location>
        <begin position="164"/>
        <end position="183"/>
    </location>
</feature>
<dbReference type="GO" id="GO:0016887">
    <property type="term" value="F:ATP hydrolysis activity"/>
    <property type="evidence" value="ECO:0007669"/>
    <property type="project" value="InterPro"/>
</dbReference>
<evidence type="ECO:0000259" key="8">
    <source>
        <dbReference type="PROSITE" id="PS50893"/>
    </source>
</evidence>
<keyword evidence="6 7" id="KW-0472">Membrane</keyword>
<evidence type="ECO:0000256" key="7">
    <source>
        <dbReference type="SAM" id="Phobius"/>
    </source>
</evidence>
<dbReference type="EMBL" id="LAZR01000398">
    <property type="protein sequence ID" value="KKN70721.1"/>
    <property type="molecule type" value="Genomic_DNA"/>
</dbReference>